<gene>
    <name evidence="2" type="ORF">B9R14_04660</name>
</gene>
<evidence type="ECO:0008006" key="4">
    <source>
        <dbReference type="Google" id="ProtNLM"/>
    </source>
</evidence>
<dbReference type="RefSeq" id="WP_105367706.1">
    <property type="nucleotide sequence ID" value="NZ_NEMB01000003.1"/>
</dbReference>
<feature type="signal peptide" evidence="1">
    <location>
        <begin position="1"/>
        <end position="22"/>
    </location>
</feature>
<keyword evidence="1" id="KW-0732">Signal</keyword>
<evidence type="ECO:0000256" key="1">
    <source>
        <dbReference type="SAM" id="SignalP"/>
    </source>
</evidence>
<accession>A0A2S8R8K7</accession>
<dbReference type="EMBL" id="NEMB01000003">
    <property type="protein sequence ID" value="PQQ66122.1"/>
    <property type="molecule type" value="Genomic_DNA"/>
</dbReference>
<evidence type="ECO:0000313" key="2">
    <source>
        <dbReference type="EMBL" id="PQQ66122.1"/>
    </source>
</evidence>
<evidence type="ECO:0000313" key="3">
    <source>
        <dbReference type="Proteomes" id="UP000239720"/>
    </source>
</evidence>
<proteinExistence type="predicted"/>
<comment type="caution">
    <text evidence="2">The sequence shown here is derived from an EMBL/GenBank/DDBJ whole genome shotgun (WGS) entry which is preliminary data.</text>
</comment>
<dbReference type="Proteomes" id="UP000239720">
    <property type="component" value="Unassembled WGS sequence"/>
</dbReference>
<sequence length="103" mass="11672">MKKTRRITALLLAVIMVISLQATEIFAQQTAEVEQPSMWALEGIQWCAVYELAQEELYANYTSKVTCEELAKVSEILYKKITGEEISISELVDLSQPQRNATM</sequence>
<reference evidence="2 3" key="1">
    <citation type="journal article" date="2018" name="Syst. Appl. Microbiol.">
        <title>Characterization and high-quality draft genome sequence of Herbivorax saccincola A7, an anaerobic, alkaliphilic, thermophilic, cellulolytic, and xylanolytic bacterium.</title>
        <authorList>
            <person name="Aikawa S."/>
            <person name="Baramee S."/>
            <person name="Sermsathanaswadi J."/>
            <person name="Thianheng P."/>
            <person name="Tachaapaikoon C."/>
            <person name="Shikata A."/>
            <person name="Waeonukul R."/>
            <person name="Pason P."/>
            <person name="Ratanakhanokchai K."/>
            <person name="Kosugi A."/>
        </authorList>
    </citation>
    <scope>NUCLEOTIDE SEQUENCE [LARGE SCALE GENOMIC DNA]</scope>
    <source>
        <strain evidence="2 3">A7</strain>
    </source>
</reference>
<organism evidence="2 3">
    <name type="scientific">Acetivibrio saccincola</name>
    <dbReference type="NCBI Taxonomy" id="1677857"/>
    <lineage>
        <taxon>Bacteria</taxon>
        <taxon>Bacillati</taxon>
        <taxon>Bacillota</taxon>
        <taxon>Clostridia</taxon>
        <taxon>Eubacteriales</taxon>
        <taxon>Oscillospiraceae</taxon>
        <taxon>Acetivibrio</taxon>
    </lineage>
</organism>
<dbReference type="AlphaFoldDB" id="A0A2S8R8K7"/>
<feature type="chain" id="PRO_5038601251" description="SLH domain-containing protein" evidence="1">
    <location>
        <begin position="23"/>
        <end position="103"/>
    </location>
</feature>
<name>A0A2S8R8K7_9FIRM</name>
<protein>
    <recommendedName>
        <fullName evidence="4">SLH domain-containing protein</fullName>
    </recommendedName>
</protein>